<keyword evidence="3 7" id="KW-0479">Metal-binding</keyword>
<dbReference type="SUPFAM" id="SSF48264">
    <property type="entry name" value="Cytochrome P450"/>
    <property type="match status" value="1"/>
</dbReference>
<evidence type="ECO:0000256" key="1">
    <source>
        <dbReference type="ARBA" id="ARBA00010617"/>
    </source>
</evidence>
<dbReference type="PRINTS" id="PR00465">
    <property type="entry name" value="EP450IV"/>
</dbReference>
<dbReference type="Proteomes" id="UP000450917">
    <property type="component" value="Unassembled WGS sequence"/>
</dbReference>
<evidence type="ECO:0000256" key="8">
    <source>
        <dbReference type="RuleBase" id="RU000461"/>
    </source>
</evidence>
<dbReference type="CDD" id="cd20620">
    <property type="entry name" value="CYP132-like"/>
    <property type="match status" value="1"/>
</dbReference>
<sequence length="441" mass="50166">MSRIVDIRTSRMRNFIAFQRDPLGLLVEVLQDGDVISLRSGEKRPSYIVNAPEFIHEILVAKEAYFRKGRSSEVLRRTIGDGLLTSEKEEHRRQKKYLTPAFYKERIQAYARIVAEESQRAIESLQDGQPVELHDEMMRLTLSVIAKGMFATDVAERKKELADAVDIAIRESARTLFFPFIVPFGVPTRGHRVHKRAIRTLESVVREAITDARKRPDRYEESLLGLLLDTKGEDGKPITDTEVRDQLMTMLIAGHETTANALVWAWYSLDREPDAAAKFHAEVDAPGQSEGPAFEQYRKLKYTQQIIQETLRLYPPAWTILREAEREVEVLGETFPAGSSFLISPYAAHRNPRVFGDPYAFRPERFAEESAGWPRFAYFPFGGGSRGCIGSQFAMMEAALILAELGRAYRFERTTEAAAIPEPLISLRVKGGLRMRPCRRT</sequence>
<reference evidence="9 10" key="1">
    <citation type="submission" date="2019-11" db="EMBL/GenBank/DDBJ databases">
        <title>Draft genome sequences of five Paenibacillus species of dairy origin.</title>
        <authorList>
            <person name="Olajide A.M."/>
            <person name="Chen S."/>
            <person name="Lapointe G."/>
        </authorList>
    </citation>
    <scope>NUCLEOTIDE SEQUENCE [LARGE SCALE GENOMIC DNA]</scope>
    <source>
        <strain evidence="9 10">2CS3</strain>
    </source>
</reference>
<dbReference type="InterPro" id="IPR050196">
    <property type="entry name" value="Cytochrome_P450_Monoox"/>
</dbReference>
<dbReference type="PRINTS" id="PR00385">
    <property type="entry name" value="P450"/>
</dbReference>
<organism evidence="9 10">
    <name type="scientific">Paenibacillus validus</name>
    <dbReference type="NCBI Taxonomy" id="44253"/>
    <lineage>
        <taxon>Bacteria</taxon>
        <taxon>Bacillati</taxon>
        <taxon>Bacillota</taxon>
        <taxon>Bacilli</taxon>
        <taxon>Bacillales</taxon>
        <taxon>Paenibacillaceae</taxon>
        <taxon>Paenibacillus</taxon>
    </lineage>
</organism>
<evidence type="ECO:0000256" key="3">
    <source>
        <dbReference type="ARBA" id="ARBA00022723"/>
    </source>
</evidence>
<dbReference type="InterPro" id="IPR036396">
    <property type="entry name" value="Cyt_P450_sf"/>
</dbReference>
<keyword evidence="2 7" id="KW-0349">Heme</keyword>
<dbReference type="GO" id="GO:0016705">
    <property type="term" value="F:oxidoreductase activity, acting on paired donors, with incorporation or reduction of molecular oxygen"/>
    <property type="evidence" value="ECO:0007669"/>
    <property type="project" value="InterPro"/>
</dbReference>
<dbReference type="Gene3D" id="1.10.630.10">
    <property type="entry name" value="Cytochrome P450"/>
    <property type="match status" value="1"/>
</dbReference>
<dbReference type="InterPro" id="IPR002403">
    <property type="entry name" value="Cyt_P450_E_grp-IV"/>
</dbReference>
<dbReference type="InterPro" id="IPR001128">
    <property type="entry name" value="Cyt_P450"/>
</dbReference>
<dbReference type="GO" id="GO:0005506">
    <property type="term" value="F:iron ion binding"/>
    <property type="evidence" value="ECO:0007669"/>
    <property type="project" value="InterPro"/>
</dbReference>
<dbReference type="GO" id="GO:0020037">
    <property type="term" value="F:heme binding"/>
    <property type="evidence" value="ECO:0007669"/>
    <property type="project" value="InterPro"/>
</dbReference>
<feature type="binding site" description="axial binding residue" evidence="7">
    <location>
        <position position="388"/>
    </location>
    <ligand>
        <name>heme</name>
        <dbReference type="ChEBI" id="CHEBI:30413"/>
    </ligand>
    <ligandPart>
        <name>Fe</name>
        <dbReference type="ChEBI" id="CHEBI:18248"/>
    </ligandPart>
</feature>
<keyword evidence="5 7" id="KW-0408">Iron</keyword>
<gene>
    <name evidence="9" type="ORF">GNP93_09440</name>
</gene>
<dbReference type="RefSeq" id="WP_155614539.1">
    <property type="nucleotide sequence ID" value="NZ_WNZX01000006.1"/>
</dbReference>
<dbReference type="GO" id="GO:0004497">
    <property type="term" value="F:monooxygenase activity"/>
    <property type="evidence" value="ECO:0007669"/>
    <property type="project" value="UniProtKB-KW"/>
</dbReference>
<proteinExistence type="inferred from homology"/>
<dbReference type="PANTHER" id="PTHR24291">
    <property type="entry name" value="CYTOCHROME P450 FAMILY 4"/>
    <property type="match status" value="1"/>
</dbReference>
<evidence type="ECO:0000256" key="5">
    <source>
        <dbReference type="ARBA" id="ARBA00023004"/>
    </source>
</evidence>
<evidence type="ECO:0000256" key="4">
    <source>
        <dbReference type="ARBA" id="ARBA00023002"/>
    </source>
</evidence>
<evidence type="ECO:0000256" key="2">
    <source>
        <dbReference type="ARBA" id="ARBA00022617"/>
    </source>
</evidence>
<dbReference type="AlphaFoldDB" id="A0A7X3CTB1"/>
<comment type="cofactor">
    <cofactor evidence="7">
        <name>heme</name>
        <dbReference type="ChEBI" id="CHEBI:30413"/>
    </cofactor>
</comment>
<keyword evidence="10" id="KW-1185">Reference proteome</keyword>
<evidence type="ECO:0000256" key="7">
    <source>
        <dbReference type="PIRSR" id="PIRSR602403-1"/>
    </source>
</evidence>
<evidence type="ECO:0000313" key="9">
    <source>
        <dbReference type="EMBL" id="MUG70902.1"/>
    </source>
</evidence>
<protein>
    <submittedName>
        <fullName evidence="9">Cytochrome P450</fullName>
    </submittedName>
</protein>
<name>A0A7X3CTB1_9BACL</name>
<accession>A0A7X3CTB1</accession>
<comment type="caution">
    <text evidence="9">The sequence shown here is derived from an EMBL/GenBank/DDBJ whole genome shotgun (WGS) entry which is preliminary data.</text>
</comment>
<dbReference type="Pfam" id="PF00067">
    <property type="entry name" value="p450"/>
    <property type="match status" value="1"/>
</dbReference>
<keyword evidence="4 8" id="KW-0560">Oxidoreductase</keyword>
<dbReference type="InterPro" id="IPR017972">
    <property type="entry name" value="Cyt_P450_CS"/>
</dbReference>
<keyword evidence="6 8" id="KW-0503">Monooxygenase</keyword>
<dbReference type="PANTHER" id="PTHR24291:SF50">
    <property type="entry name" value="BIFUNCTIONAL ALBAFLAVENONE MONOOXYGENASE_TERPENE SYNTHASE"/>
    <property type="match status" value="1"/>
</dbReference>
<dbReference type="EMBL" id="WNZX01000006">
    <property type="protein sequence ID" value="MUG70902.1"/>
    <property type="molecule type" value="Genomic_DNA"/>
</dbReference>
<dbReference type="PROSITE" id="PS00086">
    <property type="entry name" value="CYTOCHROME_P450"/>
    <property type="match status" value="1"/>
</dbReference>
<evidence type="ECO:0000313" key="10">
    <source>
        <dbReference type="Proteomes" id="UP000450917"/>
    </source>
</evidence>
<evidence type="ECO:0000256" key="6">
    <source>
        <dbReference type="ARBA" id="ARBA00023033"/>
    </source>
</evidence>
<comment type="similarity">
    <text evidence="1 8">Belongs to the cytochrome P450 family.</text>
</comment>